<name>A0ACC2HSN1_9PEZI</name>
<proteinExistence type="predicted"/>
<dbReference type="Proteomes" id="UP001153334">
    <property type="component" value="Unassembled WGS sequence"/>
</dbReference>
<keyword evidence="2" id="KW-1185">Reference proteome</keyword>
<gene>
    <name evidence="1" type="ORF">ONZ43_g7309</name>
</gene>
<evidence type="ECO:0000313" key="2">
    <source>
        <dbReference type="Proteomes" id="UP001153334"/>
    </source>
</evidence>
<accession>A0ACC2HSN1</accession>
<organism evidence="1 2">
    <name type="scientific">Nemania bipapillata</name>
    <dbReference type="NCBI Taxonomy" id="110536"/>
    <lineage>
        <taxon>Eukaryota</taxon>
        <taxon>Fungi</taxon>
        <taxon>Dikarya</taxon>
        <taxon>Ascomycota</taxon>
        <taxon>Pezizomycotina</taxon>
        <taxon>Sordariomycetes</taxon>
        <taxon>Xylariomycetidae</taxon>
        <taxon>Xylariales</taxon>
        <taxon>Xylariaceae</taxon>
        <taxon>Nemania</taxon>
    </lineage>
</organism>
<reference evidence="1" key="1">
    <citation type="submission" date="2022-11" db="EMBL/GenBank/DDBJ databases">
        <title>Genome Sequence of Nemania bipapillata.</title>
        <authorList>
            <person name="Buettner E."/>
        </authorList>
    </citation>
    <scope>NUCLEOTIDE SEQUENCE</scope>
    <source>
        <strain evidence="1">CP14</strain>
    </source>
</reference>
<evidence type="ECO:0000313" key="1">
    <source>
        <dbReference type="EMBL" id="KAJ8105723.1"/>
    </source>
</evidence>
<sequence>MASQKSISELAALIHDKTKALEEGAKGQPGGDFSLDFVMPPTALNLDPSLEAVRNELIEATDELKARLLGPFPYMGSLALPMPALIVIFDCLYRFDIASHVPATPGASITYADLAARCGMPLDDLRRVVQTAISYRIFEEASPSTSVRHNGVSALFAVVPGIRDAMSLLVGDNPNGARRFVESVLRFPGSGEPGHSALMVAERAEKGLSNDEVADPSKGFFDFIADDAPRLARFRNTMTIRRREPLSP</sequence>
<comment type="caution">
    <text evidence="1">The sequence shown here is derived from an EMBL/GenBank/DDBJ whole genome shotgun (WGS) entry which is preliminary data.</text>
</comment>
<dbReference type="EMBL" id="JAPESX010003100">
    <property type="protein sequence ID" value="KAJ8105723.1"/>
    <property type="molecule type" value="Genomic_DNA"/>
</dbReference>
<protein>
    <submittedName>
        <fullName evidence="1">Uncharacterized protein</fullName>
    </submittedName>
</protein>